<gene>
    <name evidence="2" type="ORF">RBSWK_02982</name>
</gene>
<accession>L7CJ85</accession>
<feature type="compositionally biased region" description="Polar residues" evidence="1">
    <location>
        <begin position="27"/>
        <end position="40"/>
    </location>
</feature>
<dbReference type="AlphaFoldDB" id="L7CJ85"/>
<evidence type="ECO:0000313" key="2">
    <source>
        <dbReference type="EMBL" id="ELP33136.1"/>
    </source>
</evidence>
<protein>
    <submittedName>
        <fullName evidence="2">Uncharacterized protein</fullName>
    </submittedName>
</protein>
<feature type="region of interest" description="Disordered" evidence="1">
    <location>
        <begin position="17"/>
        <end position="40"/>
    </location>
</feature>
<comment type="caution">
    <text evidence="2">The sequence shown here is derived from an EMBL/GenBank/DDBJ whole genome shotgun (WGS) entry which is preliminary data.</text>
</comment>
<dbReference type="Proteomes" id="UP000010959">
    <property type="component" value="Unassembled WGS sequence"/>
</dbReference>
<evidence type="ECO:0000256" key="1">
    <source>
        <dbReference type="SAM" id="MobiDB-lite"/>
    </source>
</evidence>
<name>L7CJ85_RHOBT</name>
<organism evidence="2 3">
    <name type="scientific">Rhodopirellula baltica SWK14</name>
    <dbReference type="NCBI Taxonomy" id="993516"/>
    <lineage>
        <taxon>Bacteria</taxon>
        <taxon>Pseudomonadati</taxon>
        <taxon>Planctomycetota</taxon>
        <taxon>Planctomycetia</taxon>
        <taxon>Pirellulales</taxon>
        <taxon>Pirellulaceae</taxon>
        <taxon>Rhodopirellula</taxon>
    </lineage>
</organism>
<sequence>MGLCAEVCLIDAGLGESESAWGDATPQEENALTTSKPKRW</sequence>
<dbReference type="EMBL" id="AMWG01000075">
    <property type="protein sequence ID" value="ELP33136.1"/>
    <property type="molecule type" value="Genomic_DNA"/>
</dbReference>
<reference evidence="2 3" key="1">
    <citation type="journal article" date="2013" name="Mar. Genomics">
        <title>Expression of sulfatases in Rhodopirellula baltica and the diversity of sulfatases in the genus Rhodopirellula.</title>
        <authorList>
            <person name="Wegner C.E."/>
            <person name="Richter-Heitmann T."/>
            <person name="Klindworth A."/>
            <person name="Klockow C."/>
            <person name="Richter M."/>
            <person name="Achstetter T."/>
            <person name="Glockner F.O."/>
            <person name="Harder J."/>
        </authorList>
    </citation>
    <scope>NUCLEOTIDE SEQUENCE [LARGE SCALE GENOMIC DNA]</scope>
    <source>
        <strain evidence="2 3">SWK14</strain>
    </source>
</reference>
<evidence type="ECO:0000313" key="3">
    <source>
        <dbReference type="Proteomes" id="UP000010959"/>
    </source>
</evidence>
<dbReference type="PATRIC" id="fig|993516.3.peg.3178"/>
<proteinExistence type="predicted"/>